<dbReference type="EMBL" id="JACHHP010000002">
    <property type="protein sequence ID" value="MBB5207912.1"/>
    <property type="molecule type" value="Genomic_DNA"/>
</dbReference>
<feature type="compositionally biased region" description="Polar residues" evidence="1">
    <location>
        <begin position="202"/>
        <end position="211"/>
    </location>
</feature>
<keyword evidence="3" id="KW-1185">Reference proteome</keyword>
<sequence length="224" mass="24131">MRRCRSCTSSSERRRTGTSDTRDRPHPPMPRGAGHVGRRRGESRGSVVALLSLRPVTTAGNATGPRLPPGRRAWERCGSESRRASMCSPRYSSVRFTGCIAGSRGHLKIVLTVAPAFAGATGMMRERVASSFDVHPALKQHAIQCVQRRVPGTPETLHTPSPRRTPGPSGVARFCLRHRNNRKTPLGPGVRRGDGHDAKNPTAASPPSNEDTYCGGAAISRASR</sequence>
<feature type="compositionally biased region" description="Basic and acidic residues" evidence="1">
    <location>
        <begin position="11"/>
        <end position="26"/>
    </location>
</feature>
<accession>A0A7W8D5I0</accession>
<dbReference type="AlphaFoldDB" id="A0A7W8D5I0"/>
<dbReference type="Proteomes" id="UP000521199">
    <property type="component" value="Unassembled WGS sequence"/>
</dbReference>
<reference evidence="2 3" key="1">
    <citation type="submission" date="2020-08" db="EMBL/GenBank/DDBJ databases">
        <title>Genomic Encyclopedia of Type Strains, Phase IV (KMG-IV): sequencing the most valuable type-strain genomes for metagenomic binning, comparative biology and taxonomic classification.</title>
        <authorList>
            <person name="Goeker M."/>
        </authorList>
    </citation>
    <scope>NUCLEOTIDE SEQUENCE [LARGE SCALE GENOMIC DNA]</scope>
    <source>
        <strain evidence="2 3">DSM 24163</strain>
    </source>
</reference>
<protein>
    <submittedName>
        <fullName evidence="2">Uncharacterized protein</fullName>
    </submittedName>
</protein>
<evidence type="ECO:0000313" key="3">
    <source>
        <dbReference type="Proteomes" id="UP000521199"/>
    </source>
</evidence>
<proteinExistence type="predicted"/>
<comment type="caution">
    <text evidence="2">The sequence shown here is derived from an EMBL/GenBank/DDBJ whole genome shotgun (WGS) entry which is preliminary data.</text>
</comment>
<name>A0A7W8D5I0_9GAMM</name>
<gene>
    <name evidence="2" type="ORF">HNQ52_001441</name>
</gene>
<evidence type="ECO:0000313" key="2">
    <source>
        <dbReference type="EMBL" id="MBB5207912.1"/>
    </source>
</evidence>
<feature type="compositionally biased region" description="Low complexity" evidence="1">
    <location>
        <begin position="1"/>
        <end position="10"/>
    </location>
</feature>
<feature type="region of interest" description="Disordered" evidence="1">
    <location>
        <begin position="151"/>
        <end position="170"/>
    </location>
</feature>
<evidence type="ECO:0000256" key="1">
    <source>
        <dbReference type="SAM" id="MobiDB-lite"/>
    </source>
</evidence>
<organism evidence="2 3">
    <name type="scientific">Chiayiivirga flava</name>
    <dbReference type="NCBI Taxonomy" id="659595"/>
    <lineage>
        <taxon>Bacteria</taxon>
        <taxon>Pseudomonadati</taxon>
        <taxon>Pseudomonadota</taxon>
        <taxon>Gammaproteobacteria</taxon>
        <taxon>Lysobacterales</taxon>
        <taxon>Lysobacteraceae</taxon>
        <taxon>Chiayiivirga</taxon>
    </lineage>
</organism>
<feature type="region of interest" description="Disordered" evidence="1">
    <location>
        <begin position="1"/>
        <end position="44"/>
    </location>
</feature>
<feature type="region of interest" description="Disordered" evidence="1">
    <location>
        <begin position="177"/>
        <end position="224"/>
    </location>
</feature>